<dbReference type="Gene3D" id="1.10.287.70">
    <property type="match status" value="1"/>
</dbReference>
<organism evidence="11 12">
    <name type="scientific">Hermetia illucens</name>
    <name type="common">Black soldier fly</name>
    <dbReference type="NCBI Taxonomy" id="343691"/>
    <lineage>
        <taxon>Eukaryota</taxon>
        <taxon>Metazoa</taxon>
        <taxon>Ecdysozoa</taxon>
        <taxon>Arthropoda</taxon>
        <taxon>Hexapoda</taxon>
        <taxon>Insecta</taxon>
        <taxon>Pterygota</taxon>
        <taxon>Neoptera</taxon>
        <taxon>Endopterygota</taxon>
        <taxon>Diptera</taxon>
        <taxon>Brachycera</taxon>
        <taxon>Stratiomyomorpha</taxon>
        <taxon>Stratiomyidae</taxon>
        <taxon>Hermetiinae</taxon>
        <taxon>Hermetia</taxon>
    </lineage>
</organism>
<dbReference type="Pfam" id="PF24061">
    <property type="entry name" value="LBD_receptor"/>
    <property type="match status" value="1"/>
</dbReference>
<evidence type="ECO:0000256" key="4">
    <source>
        <dbReference type="ARBA" id="ARBA00022989"/>
    </source>
</evidence>
<evidence type="ECO:0000256" key="7">
    <source>
        <dbReference type="ARBA" id="ARBA00023180"/>
    </source>
</evidence>
<dbReference type="OrthoDB" id="8050636at2759"/>
<dbReference type="Proteomes" id="UP000594454">
    <property type="component" value="Chromosome 5"/>
</dbReference>
<evidence type="ECO:0000256" key="5">
    <source>
        <dbReference type="ARBA" id="ARBA00023136"/>
    </source>
</evidence>
<feature type="transmembrane region" description="Helical" evidence="8">
    <location>
        <begin position="408"/>
        <end position="430"/>
    </location>
</feature>
<dbReference type="InParanoid" id="A0A7R8V0M2"/>
<dbReference type="GO" id="GO:0005886">
    <property type="term" value="C:plasma membrane"/>
    <property type="evidence" value="ECO:0007669"/>
    <property type="project" value="UniProtKB-SubCell"/>
</dbReference>
<feature type="signal peptide" evidence="9">
    <location>
        <begin position="1"/>
        <end position="23"/>
    </location>
</feature>
<dbReference type="PANTHER" id="PTHR42643">
    <property type="entry name" value="IONOTROPIC RECEPTOR 20A-RELATED"/>
    <property type="match status" value="1"/>
</dbReference>
<dbReference type="PANTHER" id="PTHR42643:SF30">
    <property type="entry name" value="IONOTROPIC RECEPTOR 40A-RELATED"/>
    <property type="match status" value="1"/>
</dbReference>
<evidence type="ECO:0000256" key="3">
    <source>
        <dbReference type="ARBA" id="ARBA00022692"/>
    </source>
</evidence>
<evidence type="ECO:0000256" key="9">
    <source>
        <dbReference type="SAM" id="SignalP"/>
    </source>
</evidence>
<evidence type="ECO:0000256" key="2">
    <source>
        <dbReference type="ARBA" id="ARBA00022475"/>
    </source>
</evidence>
<keyword evidence="7" id="KW-0325">Glycoprotein</keyword>
<sequence length="622" mass="71585">MLNNKKLPLILTIVLIKFKFHTCLEVKTSPSIKILSETLIKIIEEFYSTRTSSIDINFGYSDTVGRLSTRDILNKVLYKTHDVIASRIEHSPKANIDVPRKFNIFLIDSLESFDRLSDNINNKLYNLEGYFLIVVTKAVVDRFELSYHIFQRLFNLYIINANLIYASADQVDIYSFFPFTDQHCNKVMPVLYNSFRNGSFVRNIDIFPDKLTNFYDCRINVVTWPFGPHIYLRKLEDGTITPEGIDGFILQVLQADLNFSVNYILPQNADDRGTIFPNGTATGAHKLMTEGDGNFTICGYAYTDYRSTFLTASRYYYYTSIVIVKPGQPLYTTLERLFFPFDYIVWWCLGSIFLASYVLSGVLKVFNEKYLDFLVGVGNDSPILQMFATAIGENATILPKRNFGRTILSIWLLANIIVRSSYQGLLFGFLQKTQYKKIPLTLDGLLDEGYKIYAPRSFISIFEAVGIPPEKCETIKLPIEPYFRRTQDPQCKRTLITTNFQIIIYNSENWSRPALDLLPQRVFQLPMVILYKKNSYLKAPFDRTLQKLIGSGLIDHWASLYMNRTASNDELISDPKAITVQDFLGTFMLCGILLVVALFVLIMELVASNWVRLQKIIDFHTY</sequence>
<proteinExistence type="predicted"/>
<evidence type="ECO:0000259" key="10">
    <source>
        <dbReference type="Pfam" id="PF24061"/>
    </source>
</evidence>
<dbReference type="InterPro" id="IPR056198">
    <property type="entry name" value="LBD_receptor"/>
</dbReference>
<name>A0A7R8V0M2_HERIL</name>
<comment type="subcellular location">
    <subcellularLocation>
        <location evidence="1">Cell membrane</location>
        <topology evidence="1">Multi-pass membrane protein</topology>
    </subcellularLocation>
</comment>
<evidence type="ECO:0000313" key="11">
    <source>
        <dbReference type="EMBL" id="CAD7090650.1"/>
    </source>
</evidence>
<dbReference type="SUPFAM" id="SSF53850">
    <property type="entry name" value="Periplasmic binding protein-like II"/>
    <property type="match status" value="1"/>
</dbReference>
<keyword evidence="9" id="KW-0732">Signal</keyword>
<feature type="transmembrane region" description="Helical" evidence="8">
    <location>
        <begin position="344"/>
        <end position="366"/>
    </location>
</feature>
<keyword evidence="3 8" id="KW-0812">Transmembrane</keyword>
<dbReference type="Gene3D" id="3.40.190.10">
    <property type="entry name" value="Periplasmic binding protein-like II"/>
    <property type="match status" value="1"/>
</dbReference>
<gene>
    <name evidence="11" type="ORF">HERILL_LOCUS13118</name>
</gene>
<dbReference type="OMA" id="LAFPFHP"/>
<evidence type="ECO:0000256" key="6">
    <source>
        <dbReference type="ARBA" id="ARBA00023170"/>
    </source>
</evidence>
<evidence type="ECO:0000313" key="12">
    <source>
        <dbReference type="Proteomes" id="UP000594454"/>
    </source>
</evidence>
<feature type="transmembrane region" description="Helical" evidence="8">
    <location>
        <begin position="583"/>
        <end position="603"/>
    </location>
</feature>
<dbReference type="InterPro" id="IPR052192">
    <property type="entry name" value="Insect_Ionotropic_Sensory_Rcpt"/>
</dbReference>
<protein>
    <recommendedName>
        <fullName evidence="10">Putative ionotropic receptor ligand binding domain-containing protein</fullName>
    </recommendedName>
</protein>
<keyword evidence="4 8" id="KW-1133">Transmembrane helix</keyword>
<keyword evidence="5 8" id="KW-0472">Membrane</keyword>
<dbReference type="FunCoup" id="A0A7R8V0M2">
    <property type="interactions" value="40"/>
</dbReference>
<keyword evidence="2" id="KW-1003">Cell membrane</keyword>
<evidence type="ECO:0000256" key="1">
    <source>
        <dbReference type="ARBA" id="ARBA00004651"/>
    </source>
</evidence>
<keyword evidence="6" id="KW-0675">Receptor</keyword>
<feature type="domain" description="Putative ionotropic receptor ligand binding" evidence="10">
    <location>
        <begin position="28"/>
        <end position="213"/>
    </location>
</feature>
<dbReference type="EMBL" id="LR899013">
    <property type="protein sequence ID" value="CAD7090650.1"/>
    <property type="molecule type" value="Genomic_DNA"/>
</dbReference>
<dbReference type="AlphaFoldDB" id="A0A7R8V0M2"/>
<feature type="chain" id="PRO_5031325970" description="Putative ionotropic receptor ligand binding domain-containing protein" evidence="9">
    <location>
        <begin position="24"/>
        <end position="622"/>
    </location>
</feature>
<evidence type="ECO:0000256" key="8">
    <source>
        <dbReference type="SAM" id="Phobius"/>
    </source>
</evidence>
<keyword evidence="12" id="KW-1185">Reference proteome</keyword>
<accession>A0A7R8V0M2</accession>
<reference evidence="11 12" key="1">
    <citation type="submission" date="2020-11" db="EMBL/GenBank/DDBJ databases">
        <authorList>
            <person name="Wallbank WR R."/>
            <person name="Pardo Diaz C."/>
            <person name="Kozak K."/>
            <person name="Martin S."/>
            <person name="Jiggins C."/>
            <person name="Moest M."/>
            <person name="Warren A I."/>
            <person name="Generalovic N T."/>
            <person name="Byers J.R.P. K."/>
            <person name="Montejo-Kovacevich G."/>
            <person name="Yen C E."/>
        </authorList>
    </citation>
    <scope>NUCLEOTIDE SEQUENCE [LARGE SCALE GENOMIC DNA]</scope>
</reference>